<sequence>MGATQTKQTFDDIVSQLKRNNITVTSTHGDRRYRYAVMKKDDMLFVVRQFIKTEKFSLRHAERGIFYFNTVPEALEIVNSLKKAVQCKITASLWDAENTYERELRFTFHTYDVQEAAKTYEHLKANLTKMFIELRELTPKMQAICILPQISVDAVKTMTIADFGMKWHDFSKKPLRFAPAPTYSSFSPYSSTR</sequence>
<dbReference type="EMBL" id="MN740533">
    <property type="protein sequence ID" value="QHU31858.1"/>
    <property type="molecule type" value="Genomic_DNA"/>
</dbReference>
<name>A0A6C0LPG8_9ZZZZ</name>
<accession>A0A6C0LPG8</accession>
<dbReference type="AlphaFoldDB" id="A0A6C0LPG8"/>
<evidence type="ECO:0000313" key="1">
    <source>
        <dbReference type="EMBL" id="QHU31858.1"/>
    </source>
</evidence>
<protein>
    <submittedName>
        <fullName evidence="1">Uncharacterized protein</fullName>
    </submittedName>
</protein>
<reference evidence="1" key="1">
    <citation type="journal article" date="2020" name="Nature">
        <title>Giant virus diversity and host interactions through global metagenomics.</title>
        <authorList>
            <person name="Schulz F."/>
            <person name="Roux S."/>
            <person name="Paez-Espino D."/>
            <person name="Jungbluth S."/>
            <person name="Walsh D.A."/>
            <person name="Denef V.J."/>
            <person name="McMahon K.D."/>
            <person name="Konstantinidis K.T."/>
            <person name="Eloe-Fadrosh E.A."/>
            <person name="Kyrpides N.C."/>
            <person name="Woyke T."/>
        </authorList>
    </citation>
    <scope>NUCLEOTIDE SEQUENCE</scope>
    <source>
        <strain evidence="1">GVMAG-M-3300027963-41</strain>
    </source>
</reference>
<organism evidence="1">
    <name type="scientific">viral metagenome</name>
    <dbReference type="NCBI Taxonomy" id="1070528"/>
    <lineage>
        <taxon>unclassified sequences</taxon>
        <taxon>metagenomes</taxon>
        <taxon>organismal metagenomes</taxon>
    </lineage>
</organism>
<proteinExistence type="predicted"/>